<keyword evidence="1" id="KW-0812">Transmembrane</keyword>
<sequence>MGQLLDLNHASTLKSAATCWLQWIKPRWQQFDFERMASHRNSRRRAILLGVGALALSSCPASLLFAESFVGELHPDKNNDNKKHVLYTHKNIIVKYKDQVLCL</sequence>
<evidence type="ECO:0000313" key="2">
    <source>
        <dbReference type="Proteomes" id="UP001060215"/>
    </source>
</evidence>
<evidence type="ECO:0000313" key="1">
    <source>
        <dbReference type="EMBL" id="KAI8016144.1"/>
    </source>
</evidence>
<proteinExistence type="predicted"/>
<keyword evidence="1" id="KW-0472">Membrane</keyword>
<reference evidence="1 2" key="1">
    <citation type="journal article" date="2022" name="Plant J.">
        <title>Chromosome-level genome of Camellia lanceoleosa provides a valuable resource for understanding genome evolution and self-incompatibility.</title>
        <authorList>
            <person name="Gong W."/>
            <person name="Xiao S."/>
            <person name="Wang L."/>
            <person name="Liao Z."/>
            <person name="Chang Y."/>
            <person name="Mo W."/>
            <person name="Hu G."/>
            <person name="Li W."/>
            <person name="Zhao G."/>
            <person name="Zhu H."/>
            <person name="Hu X."/>
            <person name="Ji K."/>
            <person name="Xiang X."/>
            <person name="Song Q."/>
            <person name="Yuan D."/>
            <person name="Jin S."/>
            <person name="Zhang L."/>
        </authorList>
    </citation>
    <scope>NUCLEOTIDE SEQUENCE [LARGE SCALE GENOMIC DNA]</scope>
    <source>
        <strain evidence="1">SQ_2022a</strain>
    </source>
</reference>
<comment type="caution">
    <text evidence="1">The sequence shown here is derived from an EMBL/GenBank/DDBJ whole genome shotgun (WGS) entry which is preliminary data.</text>
</comment>
<organism evidence="1 2">
    <name type="scientific">Camellia lanceoleosa</name>
    <dbReference type="NCBI Taxonomy" id="1840588"/>
    <lineage>
        <taxon>Eukaryota</taxon>
        <taxon>Viridiplantae</taxon>
        <taxon>Streptophyta</taxon>
        <taxon>Embryophyta</taxon>
        <taxon>Tracheophyta</taxon>
        <taxon>Spermatophyta</taxon>
        <taxon>Magnoliopsida</taxon>
        <taxon>eudicotyledons</taxon>
        <taxon>Gunneridae</taxon>
        <taxon>Pentapetalae</taxon>
        <taxon>asterids</taxon>
        <taxon>Ericales</taxon>
        <taxon>Theaceae</taxon>
        <taxon>Camellia</taxon>
    </lineage>
</organism>
<dbReference type="Proteomes" id="UP001060215">
    <property type="component" value="Chromosome 4"/>
</dbReference>
<name>A0ACC0HSX5_9ERIC</name>
<protein>
    <submittedName>
        <fullName evidence="1">Transmembrane 9 superfamily member 1</fullName>
    </submittedName>
</protein>
<gene>
    <name evidence="1" type="ORF">LOK49_LG05G01271</name>
</gene>
<accession>A0ACC0HSX5</accession>
<dbReference type="EMBL" id="CM045761">
    <property type="protein sequence ID" value="KAI8016144.1"/>
    <property type="molecule type" value="Genomic_DNA"/>
</dbReference>
<keyword evidence="2" id="KW-1185">Reference proteome</keyword>